<evidence type="ECO:0000256" key="14">
    <source>
        <dbReference type="RuleBase" id="RU003914"/>
    </source>
</evidence>
<dbReference type="Pfam" id="PF05698">
    <property type="entry name" value="Trigger_C"/>
    <property type="match status" value="1"/>
</dbReference>
<dbReference type="EC" id="5.2.1.8" evidence="3 12"/>
<dbReference type="PANTHER" id="PTHR30560:SF3">
    <property type="entry name" value="TRIGGER FACTOR-LIKE PROTEIN TIG, CHLOROPLASTIC"/>
    <property type="match status" value="1"/>
</dbReference>
<evidence type="ECO:0000256" key="3">
    <source>
        <dbReference type="ARBA" id="ARBA00013194"/>
    </source>
</evidence>
<dbReference type="FunFam" id="3.10.50.40:FF:000001">
    <property type="entry name" value="Trigger factor"/>
    <property type="match status" value="1"/>
</dbReference>
<keyword evidence="6 12" id="KW-0697">Rotamase</keyword>
<keyword evidence="5 12" id="KW-0132">Cell division</keyword>
<feature type="coiled-coil region" evidence="15">
    <location>
        <begin position="389"/>
        <end position="416"/>
    </location>
</feature>
<dbReference type="InterPro" id="IPR001179">
    <property type="entry name" value="PPIase_FKBP_dom"/>
</dbReference>
<evidence type="ECO:0000259" key="17">
    <source>
        <dbReference type="PROSITE" id="PS50059"/>
    </source>
</evidence>
<keyword evidence="7 12" id="KW-0143">Chaperone</keyword>
<evidence type="ECO:0000256" key="16">
    <source>
        <dbReference type="SAM" id="MobiDB-lite"/>
    </source>
</evidence>
<accession>A0A8K1ZXT3</accession>
<dbReference type="Gene3D" id="3.30.70.1050">
    <property type="entry name" value="Trigger factor ribosome-binding domain"/>
    <property type="match status" value="1"/>
</dbReference>
<dbReference type="InterPro" id="IPR008880">
    <property type="entry name" value="Trigger_fac_C"/>
</dbReference>
<comment type="domain">
    <text evidence="12">Consists of 3 domains; the N-terminus binds the ribosome, the middle domain has PPIase activity, while the C-terminus has intrinsic chaperone activity on its own.</text>
</comment>
<feature type="region of interest" description="Disordered" evidence="16">
    <location>
        <begin position="444"/>
        <end position="485"/>
    </location>
</feature>
<dbReference type="SUPFAM" id="SSF109998">
    <property type="entry name" value="Triger factor/SurA peptide-binding domain-like"/>
    <property type="match status" value="1"/>
</dbReference>
<dbReference type="SUPFAM" id="SSF54534">
    <property type="entry name" value="FKBP-like"/>
    <property type="match status" value="1"/>
</dbReference>
<dbReference type="AlphaFoldDB" id="A0A8K1ZXT3"/>
<dbReference type="EMBL" id="WVIC01000008">
    <property type="protein sequence ID" value="NCJ05981.1"/>
    <property type="molecule type" value="Genomic_DNA"/>
</dbReference>
<evidence type="ECO:0000256" key="7">
    <source>
        <dbReference type="ARBA" id="ARBA00023186"/>
    </source>
</evidence>
<dbReference type="GO" id="GO:0051301">
    <property type="term" value="P:cell division"/>
    <property type="evidence" value="ECO:0007669"/>
    <property type="project" value="UniProtKB-KW"/>
</dbReference>
<dbReference type="InterPro" id="IPR005215">
    <property type="entry name" value="Trig_fac"/>
</dbReference>
<evidence type="ECO:0000256" key="8">
    <source>
        <dbReference type="ARBA" id="ARBA00023235"/>
    </source>
</evidence>
<evidence type="ECO:0000256" key="6">
    <source>
        <dbReference type="ARBA" id="ARBA00023110"/>
    </source>
</evidence>
<protein>
    <recommendedName>
        <fullName evidence="4 12">Trigger factor</fullName>
        <shortName evidence="12">TF</shortName>
        <ecNumber evidence="3 12">5.2.1.8</ecNumber>
    </recommendedName>
    <alternativeName>
        <fullName evidence="11 12">PPIase</fullName>
    </alternativeName>
</protein>
<comment type="caution">
    <text evidence="18">The sequence shown here is derived from an EMBL/GenBank/DDBJ whole genome shotgun (WGS) entry which is preliminary data.</text>
</comment>
<dbReference type="GO" id="GO:0005737">
    <property type="term" value="C:cytoplasm"/>
    <property type="evidence" value="ECO:0007669"/>
    <property type="project" value="UniProtKB-SubCell"/>
</dbReference>
<feature type="domain" description="PPIase FKBP-type" evidence="17">
    <location>
        <begin position="176"/>
        <end position="271"/>
    </location>
</feature>
<comment type="catalytic activity">
    <reaction evidence="1 12 13">
        <text>[protein]-peptidylproline (omega=180) = [protein]-peptidylproline (omega=0)</text>
        <dbReference type="Rhea" id="RHEA:16237"/>
        <dbReference type="Rhea" id="RHEA-COMP:10747"/>
        <dbReference type="Rhea" id="RHEA-COMP:10748"/>
        <dbReference type="ChEBI" id="CHEBI:83833"/>
        <dbReference type="ChEBI" id="CHEBI:83834"/>
        <dbReference type="EC" id="5.2.1.8"/>
    </reaction>
</comment>
<dbReference type="InterPro" id="IPR046357">
    <property type="entry name" value="PPIase_dom_sf"/>
</dbReference>
<name>A0A8K1ZXT3_9CYAN</name>
<dbReference type="PIRSF" id="PIRSF003095">
    <property type="entry name" value="Trigger_factor"/>
    <property type="match status" value="1"/>
</dbReference>
<keyword evidence="9 12" id="KW-0131">Cell cycle</keyword>
<dbReference type="Pfam" id="PF05697">
    <property type="entry name" value="Trigger_N"/>
    <property type="match status" value="1"/>
</dbReference>
<evidence type="ECO:0000256" key="2">
    <source>
        <dbReference type="ARBA" id="ARBA00005464"/>
    </source>
</evidence>
<comment type="function">
    <text evidence="10 12">Involved in protein export. Acts as a chaperone by maintaining the newly synthesized protein in an open conformation. Functions as a peptidyl-prolyl cis-trans isomerase.</text>
</comment>
<dbReference type="Gene3D" id="3.10.50.40">
    <property type="match status" value="1"/>
</dbReference>
<keyword evidence="19" id="KW-1185">Reference proteome</keyword>
<evidence type="ECO:0000256" key="1">
    <source>
        <dbReference type="ARBA" id="ARBA00000971"/>
    </source>
</evidence>
<dbReference type="Gene3D" id="1.10.3120.10">
    <property type="entry name" value="Trigger factor, C-terminal domain"/>
    <property type="match status" value="1"/>
</dbReference>
<dbReference type="GO" id="GO:0003755">
    <property type="term" value="F:peptidyl-prolyl cis-trans isomerase activity"/>
    <property type="evidence" value="ECO:0007669"/>
    <property type="project" value="UniProtKB-UniRule"/>
</dbReference>
<evidence type="ECO:0000256" key="12">
    <source>
        <dbReference type="HAMAP-Rule" id="MF_00303"/>
    </source>
</evidence>
<evidence type="ECO:0000256" key="4">
    <source>
        <dbReference type="ARBA" id="ARBA00016902"/>
    </source>
</evidence>
<organism evidence="18 19">
    <name type="scientific">Petrachloros mirabilis ULC683</name>
    <dbReference type="NCBI Taxonomy" id="2781853"/>
    <lineage>
        <taxon>Bacteria</taxon>
        <taxon>Bacillati</taxon>
        <taxon>Cyanobacteriota</taxon>
        <taxon>Cyanophyceae</taxon>
        <taxon>Synechococcales</taxon>
        <taxon>Petrachlorosaceae</taxon>
        <taxon>Petrachloros</taxon>
        <taxon>Petrachloros mirabilis</taxon>
    </lineage>
</organism>
<dbReference type="InterPro" id="IPR027304">
    <property type="entry name" value="Trigger_fact/SurA_dom_sf"/>
</dbReference>
<dbReference type="InterPro" id="IPR037041">
    <property type="entry name" value="Trigger_fac_C_sf"/>
</dbReference>
<dbReference type="InterPro" id="IPR008881">
    <property type="entry name" value="Trigger_fac_ribosome-bd_bac"/>
</dbReference>
<dbReference type="InterPro" id="IPR036611">
    <property type="entry name" value="Trigger_fac_ribosome-bd_sf"/>
</dbReference>
<comment type="similarity">
    <text evidence="2 12 14">Belongs to the FKBP-type PPIase family. Tig subfamily.</text>
</comment>
<dbReference type="GO" id="GO:0043335">
    <property type="term" value="P:protein unfolding"/>
    <property type="evidence" value="ECO:0007669"/>
    <property type="project" value="TreeGrafter"/>
</dbReference>
<dbReference type="SUPFAM" id="SSF102735">
    <property type="entry name" value="Trigger factor ribosome-binding domain"/>
    <property type="match status" value="1"/>
</dbReference>
<evidence type="ECO:0000256" key="9">
    <source>
        <dbReference type="ARBA" id="ARBA00023306"/>
    </source>
</evidence>
<evidence type="ECO:0000256" key="13">
    <source>
        <dbReference type="PROSITE-ProRule" id="PRU00277"/>
    </source>
</evidence>
<evidence type="ECO:0000256" key="5">
    <source>
        <dbReference type="ARBA" id="ARBA00022618"/>
    </source>
</evidence>
<keyword evidence="15" id="KW-0175">Coiled coil</keyword>
<keyword evidence="12" id="KW-0963">Cytoplasm</keyword>
<evidence type="ECO:0000256" key="15">
    <source>
        <dbReference type="SAM" id="Coils"/>
    </source>
</evidence>
<dbReference type="HAMAP" id="MF_00303">
    <property type="entry name" value="Trigger_factor_Tig"/>
    <property type="match status" value="1"/>
</dbReference>
<keyword evidence="8 12" id="KW-0413">Isomerase</keyword>
<gene>
    <name evidence="12" type="primary">tig</name>
    <name evidence="18" type="ORF">GS597_05535</name>
</gene>
<dbReference type="Proteomes" id="UP000607397">
    <property type="component" value="Unassembled WGS sequence"/>
</dbReference>
<dbReference type="GO" id="GO:0015031">
    <property type="term" value="P:protein transport"/>
    <property type="evidence" value="ECO:0007669"/>
    <property type="project" value="UniProtKB-UniRule"/>
</dbReference>
<reference evidence="18" key="1">
    <citation type="submission" date="2019-12" db="EMBL/GenBank/DDBJ databases">
        <title>High-Quality draft genome sequences of three cyanobacteria isolated from the limestone walls of the Old Cathedral of Coimbra.</title>
        <authorList>
            <person name="Tiago I."/>
            <person name="Soares F."/>
            <person name="Portugal A."/>
        </authorList>
    </citation>
    <scope>NUCLEOTIDE SEQUENCE [LARGE SCALE GENOMIC DNA]</scope>
    <source>
        <strain evidence="18">C</strain>
    </source>
</reference>
<comment type="subcellular location">
    <subcellularLocation>
        <location evidence="12">Cytoplasm</location>
    </subcellularLocation>
    <text evidence="12">About half TF is bound to the ribosome near the polypeptide exit tunnel while the other half is free in the cytoplasm.</text>
</comment>
<dbReference type="GO" id="GO:0043022">
    <property type="term" value="F:ribosome binding"/>
    <property type="evidence" value="ECO:0007669"/>
    <property type="project" value="TreeGrafter"/>
</dbReference>
<sequence length="485" mass="53787">MSETRTPIKVTQEKLAGSQVSLEIAISADRSRHAYEQVITKHMHSAQIPGFRKGKVPRQVVLQRFGVAYLKAVVLEDLVQKVLEEAIQQEEIPVLGNLQLRSVFEDLVGAFEPGAELTFVASADILPEVTLEKLQGFEVEAEEVLFDSQKVESVLREQQNARATLVPVEGRAASPEDVVIVDFAGRYTLAGEDESEPVEKEIEGGSSTDFQLELVENQFIPGFVEGVVGMAVGDTREIPVTFPTDYFQKELAGQAAVFTVTLNEIKAKELPALDDEFAQEISEFETLEALRQFLEERYQKEAQSQTDANIEAALIEALLQGLEVELPETLIRDEVNFLINQTAYQLQSQGIDAKKLMTAEIIDGMRDRTRPEAEARVRRTLALAEVAKQASLSIDKKALEAKVQELLQQKDGKNLDPERLRAALSEEMLQEQVLSWLKEHSQVTLVPPKADVTPATESEDAKRPELATQSAPSQPPQEAEKASES</sequence>
<dbReference type="PANTHER" id="PTHR30560">
    <property type="entry name" value="TRIGGER FACTOR CHAPERONE AND PEPTIDYL-PROLYL CIS/TRANS ISOMERASE"/>
    <property type="match status" value="1"/>
</dbReference>
<dbReference type="GO" id="GO:0051083">
    <property type="term" value="P:'de novo' cotranslational protein folding"/>
    <property type="evidence" value="ECO:0007669"/>
    <property type="project" value="TreeGrafter"/>
</dbReference>
<evidence type="ECO:0000313" key="19">
    <source>
        <dbReference type="Proteomes" id="UP000607397"/>
    </source>
</evidence>
<dbReference type="NCBIfam" id="TIGR00115">
    <property type="entry name" value="tig"/>
    <property type="match status" value="1"/>
</dbReference>
<dbReference type="PROSITE" id="PS50059">
    <property type="entry name" value="FKBP_PPIASE"/>
    <property type="match status" value="1"/>
</dbReference>
<proteinExistence type="inferred from homology"/>
<dbReference type="RefSeq" id="WP_161824458.1">
    <property type="nucleotide sequence ID" value="NZ_WVIC01000008.1"/>
</dbReference>
<dbReference type="GO" id="GO:0044183">
    <property type="term" value="F:protein folding chaperone"/>
    <property type="evidence" value="ECO:0007669"/>
    <property type="project" value="TreeGrafter"/>
</dbReference>
<evidence type="ECO:0000256" key="10">
    <source>
        <dbReference type="ARBA" id="ARBA00024849"/>
    </source>
</evidence>
<evidence type="ECO:0000256" key="11">
    <source>
        <dbReference type="ARBA" id="ARBA00029986"/>
    </source>
</evidence>
<dbReference type="FunFam" id="3.30.70.1050:FF:000004">
    <property type="entry name" value="Trigger factor"/>
    <property type="match status" value="1"/>
</dbReference>
<evidence type="ECO:0000313" key="18">
    <source>
        <dbReference type="EMBL" id="NCJ05981.1"/>
    </source>
</evidence>
<dbReference type="Pfam" id="PF00254">
    <property type="entry name" value="FKBP_C"/>
    <property type="match status" value="1"/>
</dbReference>